<comment type="caution">
    <text evidence="1">The sequence shown here is derived from an EMBL/GenBank/DDBJ whole genome shotgun (WGS) entry which is preliminary data.</text>
</comment>
<dbReference type="RefSeq" id="WP_377343916.1">
    <property type="nucleotide sequence ID" value="NZ_JBHLUE010000034.1"/>
</dbReference>
<sequence length="76" mass="8395">MKALVAVVAVLEDAAKVGMDSHSAVNALENAGFELDQMDDRERQEFDEVLERVAASADPAQREWIRNLPRNLGIDS</sequence>
<proteinExistence type="predicted"/>
<organism evidence="1 2">
    <name type="scientific">Plantactinospora siamensis</name>
    <dbReference type="NCBI Taxonomy" id="555372"/>
    <lineage>
        <taxon>Bacteria</taxon>
        <taxon>Bacillati</taxon>
        <taxon>Actinomycetota</taxon>
        <taxon>Actinomycetes</taxon>
        <taxon>Micromonosporales</taxon>
        <taxon>Micromonosporaceae</taxon>
        <taxon>Plantactinospora</taxon>
    </lineage>
</organism>
<dbReference type="EMBL" id="JBHLUE010000034">
    <property type="protein sequence ID" value="MFC0568419.1"/>
    <property type="molecule type" value="Genomic_DNA"/>
</dbReference>
<evidence type="ECO:0000313" key="2">
    <source>
        <dbReference type="Proteomes" id="UP001589894"/>
    </source>
</evidence>
<name>A0ABV6P617_9ACTN</name>
<gene>
    <name evidence="1" type="ORF">ACFFHU_30315</name>
</gene>
<reference evidence="1 2" key="1">
    <citation type="submission" date="2024-09" db="EMBL/GenBank/DDBJ databases">
        <authorList>
            <person name="Sun Q."/>
            <person name="Mori K."/>
        </authorList>
    </citation>
    <scope>NUCLEOTIDE SEQUENCE [LARGE SCALE GENOMIC DNA]</scope>
    <source>
        <strain evidence="1 2">TBRC 2205</strain>
    </source>
</reference>
<keyword evidence="2" id="KW-1185">Reference proteome</keyword>
<evidence type="ECO:0000313" key="1">
    <source>
        <dbReference type="EMBL" id="MFC0568419.1"/>
    </source>
</evidence>
<accession>A0ABV6P617</accession>
<protein>
    <submittedName>
        <fullName evidence="1">Uncharacterized protein</fullName>
    </submittedName>
</protein>
<dbReference type="Proteomes" id="UP001589894">
    <property type="component" value="Unassembled WGS sequence"/>
</dbReference>